<comment type="caution">
    <text evidence="11">The sequence shown here is derived from an EMBL/GenBank/DDBJ whole genome shotgun (WGS) entry which is preliminary data.</text>
</comment>
<evidence type="ECO:0000256" key="2">
    <source>
        <dbReference type="ARBA" id="ARBA00009063"/>
    </source>
</evidence>
<dbReference type="GO" id="GO:0000149">
    <property type="term" value="F:SNARE binding"/>
    <property type="evidence" value="ECO:0007669"/>
    <property type="project" value="TreeGrafter"/>
</dbReference>
<evidence type="ECO:0000256" key="3">
    <source>
        <dbReference type="ARBA" id="ARBA00022448"/>
    </source>
</evidence>
<evidence type="ECO:0000256" key="8">
    <source>
        <dbReference type="SAM" id="MobiDB-lite"/>
    </source>
</evidence>
<comment type="subcellular location">
    <subcellularLocation>
        <location evidence="1">Membrane</location>
        <topology evidence="1">Single-pass type IV membrane protein</topology>
    </subcellularLocation>
</comment>
<dbReference type="InterPro" id="IPR045242">
    <property type="entry name" value="Syntaxin"/>
</dbReference>
<dbReference type="GO" id="GO:0006906">
    <property type="term" value="P:vesicle fusion"/>
    <property type="evidence" value="ECO:0007669"/>
    <property type="project" value="TreeGrafter"/>
</dbReference>
<dbReference type="GO" id="GO:0031201">
    <property type="term" value="C:SNARE complex"/>
    <property type="evidence" value="ECO:0007669"/>
    <property type="project" value="TreeGrafter"/>
</dbReference>
<feature type="domain" description="T-SNARE coiled-coil homology" evidence="10">
    <location>
        <begin position="199"/>
        <end position="261"/>
    </location>
</feature>
<dbReference type="InterPro" id="IPR010989">
    <property type="entry name" value="SNARE"/>
</dbReference>
<evidence type="ECO:0000256" key="9">
    <source>
        <dbReference type="SAM" id="Phobius"/>
    </source>
</evidence>
<dbReference type="OrthoDB" id="10258591at2759"/>
<evidence type="ECO:0000256" key="5">
    <source>
        <dbReference type="ARBA" id="ARBA00022989"/>
    </source>
</evidence>
<protein>
    <submittedName>
        <fullName evidence="11">Syntaxin-like protein 1</fullName>
    </submittedName>
</protein>
<dbReference type="EMBL" id="JXTI01000054">
    <property type="protein sequence ID" value="KWX13839.1"/>
    <property type="molecule type" value="Genomic_DNA"/>
</dbReference>
<reference evidence="11 12" key="1">
    <citation type="journal article" date="2015" name="Mol. Biochem. Parasitol.">
        <title>Identification of polymorphic genes for use in assemblage B genotyping assays through comparative genomics of multiple assemblage B Giardia duodenalis isolates.</title>
        <authorList>
            <person name="Wielinga C."/>
            <person name="Thompson R.C."/>
            <person name="Monis P."/>
            <person name="Ryan U."/>
        </authorList>
    </citation>
    <scope>NUCLEOTIDE SEQUENCE [LARGE SCALE GENOMIC DNA]</scope>
    <source>
        <strain evidence="11 12">BAH15c1</strain>
    </source>
</reference>
<dbReference type="GO" id="GO:0005484">
    <property type="term" value="F:SNAP receptor activity"/>
    <property type="evidence" value="ECO:0007669"/>
    <property type="project" value="TreeGrafter"/>
</dbReference>
<comment type="similarity">
    <text evidence="2">Belongs to the syntaxin family.</text>
</comment>
<dbReference type="GO" id="GO:0000139">
    <property type="term" value="C:Golgi membrane"/>
    <property type="evidence" value="ECO:0007669"/>
    <property type="project" value="TreeGrafter"/>
</dbReference>
<accession>A0A132NUT3</accession>
<dbReference type="Proteomes" id="UP000070089">
    <property type="component" value="Unassembled WGS sequence"/>
</dbReference>
<dbReference type="SMART" id="SM00397">
    <property type="entry name" value="t_SNARE"/>
    <property type="match status" value="1"/>
</dbReference>
<organism evidence="11 12">
    <name type="scientific">Giardia duodenalis assemblage B</name>
    <dbReference type="NCBI Taxonomy" id="1394984"/>
    <lineage>
        <taxon>Eukaryota</taxon>
        <taxon>Metamonada</taxon>
        <taxon>Diplomonadida</taxon>
        <taxon>Hexamitidae</taxon>
        <taxon>Giardiinae</taxon>
        <taxon>Giardia</taxon>
    </lineage>
</organism>
<dbReference type="GO" id="GO:0048278">
    <property type="term" value="P:vesicle docking"/>
    <property type="evidence" value="ECO:0007669"/>
    <property type="project" value="TreeGrafter"/>
</dbReference>
<keyword evidence="5 9" id="KW-1133">Transmembrane helix</keyword>
<keyword evidence="3" id="KW-0813">Transport</keyword>
<dbReference type="AlphaFoldDB" id="A0A132NUT3"/>
<dbReference type="Pfam" id="PF05739">
    <property type="entry name" value="SNARE"/>
    <property type="match status" value="1"/>
</dbReference>
<evidence type="ECO:0000313" key="11">
    <source>
        <dbReference type="EMBL" id="KWX13839.1"/>
    </source>
</evidence>
<keyword evidence="4 9" id="KW-0812">Transmembrane</keyword>
<keyword evidence="6" id="KW-0175">Coiled coil</keyword>
<dbReference type="Gene3D" id="1.20.5.110">
    <property type="match status" value="1"/>
</dbReference>
<dbReference type="PANTHER" id="PTHR19957">
    <property type="entry name" value="SYNTAXIN"/>
    <property type="match status" value="1"/>
</dbReference>
<evidence type="ECO:0000256" key="1">
    <source>
        <dbReference type="ARBA" id="ARBA00004211"/>
    </source>
</evidence>
<dbReference type="GO" id="GO:0006888">
    <property type="term" value="P:endoplasmic reticulum to Golgi vesicle-mediated transport"/>
    <property type="evidence" value="ECO:0007669"/>
    <property type="project" value="TreeGrafter"/>
</dbReference>
<keyword evidence="7 9" id="KW-0472">Membrane</keyword>
<evidence type="ECO:0000256" key="6">
    <source>
        <dbReference type="ARBA" id="ARBA00023054"/>
    </source>
</evidence>
<evidence type="ECO:0000259" key="10">
    <source>
        <dbReference type="PROSITE" id="PS50192"/>
    </source>
</evidence>
<feature type="transmembrane region" description="Helical" evidence="9">
    <location>
        <begin position="272"/>
        <end position="294"/>
    </location>
</feature>
<sequence length="295" mass="32966">MWMENMYDDFIDEPNDGQNLLPAEKSTTNKKASNSGVSPVPKEILTAYETINNAIKKVDDAIVSLSEATRKAESISTEAELKEFKNTINGKVAEIRGKMLREVTEAIKDLGKQQTALQRKGTLDDAQSVIIAGKRRSYQQTITSKETQLDNITKKLTHLLDSIGSKIRTAQYDAQRPAGEAETERAEEKALRQELQEMELLDEREGELIQNIHRDVTEVLAMMGLMAEEVHANQETINRIEANVKAADDDVEAGVEHLKKAEKHHKCSKKCLIIWGVIIAIIAIIVISVLSTIFK</sequence>
<dbReference type="PROSITE" id="PS50192">
    <property type="entry name" value="T_SNARE"/>
    <property type="match status" value="1"/>
</dbReference>
<dbReference type="InterPro" id="IPR000727">
    <property type="entry name" value="T_SNARE_dom"/>
</dbReference>
<evidence type="ECO:0000313" key="12">
    <source>
        <dbReference type="Proteomes" id="UP000070089"/>
    </source>
</evidence>
<dbReference type="VEuPathDB" id="GiardiaDB:QR46_2179"/>
<proteinExistence type="inferred from homology"/>
<feature type="compositionally biased region" description="Polar residues" evidence="8">
    <location>
        <begin position="25"/>
        <end position="37"/>
    </location>
</feature>
<dbReference type="GO" id="GO:0006886">
    <property type="term" value="P:intracellular protein transport"/>
    <property type="evidence" value="ECO:0007669"/>
    <property type="project" value="TreeGrafter"/>
</dbReference>
<evidence type="ECO:0000256" key="7">
    <source>
        <dbReference type="ARBA" id="ARBA00023136"/>
    </source>
</evidence>
<name>A0A132NUT3_GIAIN</name>
<gene>
    <name evidence="11" type="ORF">QR46_2179</name>
</gene>
<evidence type="ECO:0000256" key="4">
    <source>
        <dbReference type="ARBA" id="ARBA00022692"/>
    </source>
</evidence>
<dbReference type="SUPFAM" id="SSF47661">
    <property type="entry name" value="t-snare proteins"/>
    <property type="match status" value="1"/>
</dbReference>
<feature type="region of interest" description="Disordered" evidence="8">
    <location>
        <begin position="13"/>
        <end position="38"/>
    </location>
</feature>
<dbReference type="PANTHER" id="PTHR19957:SF3">
    <property type="entry name" value="SYNTAXIN-5"/>
    <property type="match status" value="1"/>
</dbReference>